<feature type="region of interest" description="Disordered" evidence="14">
    <location>
        <begin position="1"/>
        <end position="22"/>
    </location>
</feature>
<evidence type="ECO:0000256" key="1">
    <source>
        <dbReference type="ARBA" id="ARBA00008428"/>
    </source>
</evidence>
<dbReference type="GO" id="GO:0005829">
    <property type="term" value="C:cytosol"/>
    <property type="evidence" value="ECO:0007669"/>
    <property type="project" value="TreeGrafter"/>
</dbReference>
<comment type="function">
    <text evidence="10 13">The main replicative DNA helicase, it participates in initiation and elongation during chromosome replication. Travels ahead of the DNA replisome, separating dsDNA into templates for DNA synthesis. A processive ATP-dependent 5'-3' DNA helicase it has DNA-dependent ATPase activity.</text>
</comment>
<dbReference type="FunCoup" id="A0A517SC40">
    <property type="interactions" value="219"/>
</dbReference>
<feature type="domain" description="SF4 helicase" evidence="15">
    <location>
        <begin position="200"/>
        <end position="463"/>
    </location>
</feature>
<dbReference type="CDD" id="cd00984">
    <property type="entry name" value="DnaB_C"/>
    <property type="match status" value="1"/>
</dbReference>
<dbReference type="InterPro" id="IPR007694">
    <property type="entry name" value="DNA_helicase_DnaB-like_C"/>
</dbReference>
<dbReference type="InParanoid" id="A0A517SC40"/>
<keyword evidence="2 13" id="KW-0639">Primosome</keyword>
<evidence type="ECO:0000256" key="14">
    <source>
        <dbReference type="SAM" id="MobiDB-lite"/>
    </source>
</evidence>
<dbReference type="FunFam" id="1.10.860.10:FF:000001">
    <property type="entry name" value="Replicative DNA helicase"/>
    <property type="match status" value="1"/>
</dbReference>
<keyword evidence="4 13" id="KW-0547">Nucleotide-binding</keyword>
<comment type="similarity">
    <text evidence="1 13">Belongs to the helicase family. DnaB subfamily.</text>
</comment>
<dbReference type="KEGG" id="ccos:Pan44_17080"/>
<keyword evidence="5 13" id="KW-0378">Hydrolase</keyword>
<evidence type="ECO:0000256" key="6">
    <source>
        <dbReference type="ARBA" id="ARBA00022806"/>
    </source>
</evidence>
<dbReference type="InterPro" id="IPR007692">
    <property type="entry name" value="DNA_helicase_DnaB"/>
</dbReference>
<dbReference type="GO" id="GO:0016887">
    <property type="term" value="F:ATP hydrolysis activity"/>
    <property type="evidence" value="ECO:0007669"/>
    <property type="project" value="RHEA"/>
</dbReference>
<dbReference type="EMBL" id="CP036271">
    <property type="protein sequence ID" value="QDT53685.1"/>
    <property type="molecule type" value="Genomic_DNA"/>
</dbReference>
<sequence>MVEQRKPRRPRSEETHKDREQVSALFDKVPPQDLEAERSVLGSILLLNDSIDEVLPHLSGERFYADAHRRMFKAIADMYESGRRGIDAVTLAAELEKRGDLEQIGGPAYILQVLETVPHAAHAEYYARIVRDKWLQRSLIDACTESLREAFTAREDIDEVVTQAERRIFDIVERQATTDKFAIGDILEATFERIFHRMDQEGTISGLHTGFHGLDDMTSGFQPSELIVLAARPSMGKTALVCNFSLAVAMQKQGVLLFSLEQSKLELAERLLCIQAKISGHKLRQGNLDEIEQAALMEGANELRDLPLYIDDVAGRTVSQISAIGRRLKRRFGLGIIIIDYLQLIEADEKGLPREQQIATITRRLKFLAKDLSCPVIALAQLNRGVEQREDKRPKLSDLRESGAIEQDADIVMFLHRPDAYDPGDRPGEADLIIAKNRSGPIGTVGLVWMREQLRFGDKAAVDVPAGMGDF</sequence>
<evidence type="ECO:0000313" key="17">
    <source>
        <dbReference type="Proteomes" id="UP000315700"/>
    </source>
</evidence>
<keyword evidence="9" id="KW-0413">Isomerase</keyword>
<dbReference type="InterPro" id="IPR007693">
    <property type="entry name" value="DNA_helicase_DnaB-like_N"/>
</dbReference>
<name>A0A517SC40_9PLAN</name>
<dbReference type="Gene3D" id="3.40.50.300">
    <property type="entry name" value="P-loop containing nucleotide triphosphate hydrolases"/>
    <property type="match status" value="1"/>
</dbReference>
<dbReference type="Pfam" id="PF00772">
    <property type="entry name" value="DnaB"/>
    <property type="match status" value="1"/>
</dbReference>
<dbReference type="NCBIfam" id="TIGR00665">
    <property type="entry name" value="DnaB"/>
    <property type="match status" value="1"/>
</dbReference>
<feature type="compositionally biased region" description="Basic and acidic residues" evidence="14">
    <location>
        <begin position="10"/>
        <end position="21"/>
    </location>
</feature>
<evidence type="ECO:0000256" key="4">
    <source>
        <dbReference type="ARBA" id="ARBA00022741"/>
    </source>
</evidence>
<proteinExistence type="inferred from homology"/>
<evidence type="ECO:0000256" key="11">
    <source>
        <dbReference type="ARBA" id="ARBA00048954"/>
    </source>
</evidence>
<comment type="catalytic activity">
    <reaction evidence="11 13">
        <text>ATP + H2O = ADP + phosphate + H(+)</text>
        <dbReference type="Rhea" id="RHEA:13065"/>
        <dbReference type="ChEBI" id="CHEBI:15377"/>
        <dbReference type="ChEBI" id="CHEBI:15378"/>
        <dbReference type="ChEBI" id="CHEBI:30616"/>
        <dbReference type="ChEBI" id="CHEBI:43474"/>
        <dbReference type="ChEBI" id="CHEBI:456216"/>
        <dbReference type="EC" id="5.6.2.3"/>
    </reaction>
</comment>
<dbReference type="GO" id="GO:0003677">
    <property type="term" value="F:DNA binding"/>
    <property type="evidence" value="ECO:0007669"/>
    <property type="project" value="UniProtKB-UniRule"/>
</dbReference>
<dbReference type="SUPFAM" id="SSF48024">
    <property type="entry name" value="N-terminal domain of DnaB helicase"/>
    <property type="match status" value="1"/>
</dbReference>
<keyword evidence="6 13" id="KW-0347">Helicase</keyword>
<evidence type="ECO:0000259" key="15">
    <source>
        <dbReference type="PROSITE" id="PS51199"/>
    </source>
</evidence>
<dbReference type="InterPro" id="IPR027417">
    <property type="entry name" value="P-loop_NTPase"/>
</dbReference>
<accession>A0A517SC40</accession>
<dbReference type="SUPFAM" id="SSF52540">
    <property type="entry name" value="P-loop containing nucleoside triphosphate hydrolases"/>
    <property type="match status" value="1"/>
</dbReference>
<dbReference type="Proteomes" id="UP000315700">
    <property type="component" value="Chromosome"/>
</dbReference>
<evidence type="ECO:0000256" key="2">
    <source>
        <dbReference type="ARBA" id="ARBA00022515"/>
    </source>
</evidence>
<dbReference type="InterPro" id="IPR036185">
    <property type="entry name" value="DNA_heli_DnaB-like_N_sf"/>
</dbReference>
<dbReference type="GO" id="GO:0043139">
    <property type="term" value="F:5'-3' DNA helicase activity"/>
    <property type="evidence" value="ECO:0007669"/>
    <property type="project" value="UniProtKB-EC"/>
</dbReference>
<keyword evidence="3 13" id="KW-0235">DNA replication</keyword>
<dbReference type="InterPro" id="IPR016136">
    <property type="entry name" value="DNA_helicase_N/primase_C"/>
</dbReference>
<dbReference type="RefSeq" id="WP_145029092.1">
    <property type="nucleotide sequence ID" value="NZ_CP036271.1"/>
</dbReference>
<evidence type="ECO:0000256" key="3">
    <source>
        <dbReference type="ARBA" id="ARBA00022705"/>
    </source>
</evidence>
<protein>
    <recommendedName>
        <fullName evidence="12 13">Replicative DNA helicase</fullName>
        <ecNumber evidence="12 13">5.6.2.3</ecNumber>
    </recommendedName>
</protein>
<keyword evidence="8 13" id="KW-0238">DNA-binding</keyword>
<evidence type="ECO:0000256" key="12">
    <source>
        <dbReference type="NCBIfam" id="TIGR00665"/>
    </source>
</evidence>
<evidence type="ECO:0000256" key="9">
    <source>
        <dbReference type="ARBA" id="ARBA00023235"/>
    </source>
</evidence>
<dbReference type="PROSITE" id="PS51199">
    <property type="entry name" value="SF4_HELICASE"/>
    <property type="match status" value="1"/>
</dbReference>
<evidence type="ECO:0000256" key="10">
    <source>
        <dbReference type="ARBA" id="ARBA00044932"/>
    </source>
</evidence>
<dbReference type="OrthoDB" id="9773982at2"/>
<dbReference type="PANTHER" id="PTHR30153:SF2">
    <property type="entry name" value="REPLICATIVE DNA HELICASE"/>
    <property type="match status" value="1"/>
</dbReference>
<dbReference type="EC" id="5.6.2.3" evidence="12 13"/>
<evidence type="ECO:0000256" key="13">
    <source>
        <dbReference type="RuleBase" id="RU362085"/>
    </source>
</evidence>
<evidence type="ECO:0000313" key="16">
    <source>
        <dbReference type="EMBL" id="QDT53685.1"/>
    </source>
</evidence>
<evidence type="ECO:0000256" key="7">
    <source>
        <dbReference type="ARBA" id="ARBA00022840"/>
    </source>
</evidence>
<dbReference type="Pfam" id="PF03796">
    <property type="entry name" value="DnaB_C"/>
    <property type="match status" value="1"/>
</dbReference>
<evidence type="ECO:0000256" key="5">
    <source>
        <dbReference type="ARBA" id="ARBA00022801"/>
    </source>
</evidence>
<dbReference type="GO" id="GO:0005524">
    <property type="term" value="F:ATP binding"/>
    <property type="evidence" value="ECO:0007669"/>
    <property type="project" value="UniProtKB-UniRule"/>
</dbReference>
<reference evidence="16 17" key="1">
    <citation type="submission" date="2019-02" db="EMBL/GenBank/DDBJ databases">
        <title>Deep-cultivation of Planctomycetes and their phenomic and genomic characterization uncovers novel biology.</title>
        <authorList>
            <person name="Wiegand S."/>
            <person name="Jogler M."/>
            <person name="Boedeker C."/>
            <person name="Pinto D."/>
            <person name="Vollmers J."/>
            <person name="Rivas-Marin E."/>
            <person name="Kohn T."/>
            <person name="Peeters S.H."/>
            <person name="Heuer A."/>
            <person name="Rast P."/>
            <person name="Oberbeckmann S."/>
            <person name="Bunk B."/>
            <person name="Jeske O."/>
            <person name="Meyerdierks A."/>
            <person name="Storesund J.E."/>
            <person name="Kallscheuer N."/>
            <person name="Luecker S."/>
            <person name="Lage O.M."/>
            <person name="Pohl T."/>
            <person name="Merkel B.J."/>
            <person name="Hornburger P."/>
            <person name="Mueller R.-W."/>
            <person name="Bruemmer F."/>
            <person name="Labrenz M."/>
            <person name="Spormann A.M."/>
            <person name="Op den Camp H."/>
            <person name="Overmann J."/>
            <person name="Amann R."/>
            <person name="Jetten M.S.M."/>
            <person name="Mascher T."/>
            <person name="Medema M.H."/>
            <person name="Devos D.P."/>
            <person name="Kaster A.-K."/>
            <person name="Ovreas L."/>
            <person name="Rohde M."/>
            <person name="Galperin M.Y."/>
            <person name="Jogler C."/>
        </authorList>
    </citation>
    <scope>NUCLEOTIDE SEQUENCE [LARGE SCALE GENOMIC DNA]</scope>
    <source>
        <strain evidence="16 17">Pan44</strain>
    </source>
</reference>
<dbReference type="Gene3D" id="1.10.860.10">
    <property type="entry name" value="DNAb Helicase, Chain A"/>
    <property type="match status" value="1"/>
</dbReference>
<dbReference type="PANTHER" id="PTHR30153">
    <property type="entry name" value="REPLICATIVE DNA HELICASE DNAB"/>
    <property type="match status" value="1"/>
</dbReference>
<keyword evidence="7 13" id="KW-0067">ATP-binding</keyword>
<gene>
    <name evidence="16" type="primary">dnaC</name>
    <name evidence="16" type="ORF">Pan44_17080</name>
</gene>
<organism evidence="16 17">
    <name type="scientific">Caulifigura coniformis</name>
    <dbReference type="NCBI Taxonomy" id="2527983"/>
    <lineage>
        <taxon>Bacteria</taxon>
        <taxon>Pseudomonadati</taxon>
        <taxon>Planctomycetota</taxon>
        <taxon>Planctomycetia</taxon>
        <taxon>Planctomycetales</taxon>
        <taxon>Planctomycetaceae</taxon>
        <taxon>Caulifigura</taxon>
    </lineage>
</organism>
<dbReference type="AlphaFoldDB" id="A0A517SC40"/>
<keyword evidence="17" id="KW-1185">Reference proteome</keyword>
<dbReference type="GO" id="GO:0006269">
    <property type="term" value="P:DNA replication, synthesis of primer"/>
    <property type="evidence" value="ECO:0007669"/>
    <property type="project" value="UniProtKB-UniRule"/>
</dbReference>
<evidence type="ECO:0000256" key="8">
    <source>
        <dbReference type="ARBA" id="ARBA00023125"/>
    </source>
</evidence>
<dbReference type="GO" id="GO:1990077">
    <property type="term" value="C:primosome complex"/>
    <property type="evidence" value="ECO:0007669"/>
    <property type="project" value="UniProtKB-UniRule"/>
</dbReference>